<dbReference type="EMBL" id="QYUN01000002">
    <property type="protein sequence ID" value="RJG08151.1"/>
    <property type="molecule type" value="Genomic_DNA"/>
</dbReference>
<name>A0A418X714_9BURK</name>
<organism evidence="1 2">
    <name type="scientific">Noviherbaspirillum cavernae</name>
    <dbReference type="NCBI Taxonomy" id="2320862"/>
    <lineage>
        <taxon>Bacteria</taxon>
        <taxon>Pseudomonadati</taxon>
        <taxon>Pseudomonadota</taxon>
        <taxon>Betaproteobacteria</taxon>
        <taxon>Burkholderiales</taxon>
        <taxon>Oxalobacteraceae</taxon>
        <taxon>Noviherbaspirillum</taxon>
    </lineage>
</organism>
<reference evidence="1 2" key="1">
    <citation type="submission" date="2018-09" db="EMBL/GenBank/DDBJ databases">
        <authorList>
            <person name="Zhu H."/>
        </authorList>
    </citation>
    <scope>NUCLEOTIDE SEQUENCE [LARGE SCALE GENOMIC DNA]</scope>
    <source>
        <strain evidence="1 2">K2R10-39</strain>
    </source>
</reference>
<proteinExistence type="predicted"/>
<protein>
    <submittedName>
        <fullName evidence="1">Uncharacterized protein</fullName>
    </submittedName>
</protein>
<accession>A0A418X714</accession>
<dbReference type="Proteomes" id="UP000285190">
    <property type="component" value="Unassembled WGS sequence"/>
</dbReference>
<sequence length="110" mass="11179">MLGLTALAMSGAAIAKLPAPSPEAKAKADEAKNKTTWSDKVAAFQLCKAQNKVAEQYLKSKGGDQKPEADTSCTDPGPYLALVAGQQVGVADAKPVPAAGKAVPGAETKK</sequence>
<dbReference type="AlphaFoldDB" id="A0A418X714"/>
<comment type="caution">
    <text evidence="1">The sequence shown here is derived from an EMBL/GenBank/DDBJ whole genome shotgun (WGS) entry which is preliminary data.</text>
</comment>
<keyword evidence="2" id="KW-1185">Reference proteome</keyword>
<evidence type="ECO:0000313" key="2">
    <source>
        <dbReference type="Proteomes" id="UP000285190"/>
    </source>
</evidence>
<evidence type="ECO:0000313" key="1">
    <source>
        <dbReference type="EMBL" id="RJG08151.1"/>
    </source>
</evidence>
<gene>
    <name evidence="1" type="ORF">D3870_16980</name>
</gene>
<dbReference type="OrthoDB" id="8929716at2"/>